<sequence length="519" mass="58474">MFEPAVLPSKKVVSSSHVGADALNHRIQNQFSPALQLCSDILEYLFLLAANLEPDTSSLFRAVVSYSQTCHDWRVVALSSKSLWVQLIDFKGRSCQWNEEMLRRSYPLPIQLSYHSNTYRDAKVLLVQLSHLDRIQTYSVGCAAADWDTVISLLNQPAESLEELYLTCYHSTGRNDLESPISPLFLSSDYAFNLRQLGVKACSVDFRSPALRSLTCLRVMDLAPHNSPTAAEWLNHLHQMPSLVELLLLNAILPSKYQPADFAAFNCQGRMPHIVDLELKAPLSDISSLLHHLPMPRQCHWSLECLQSAPGSELDKVLQVFSNGLRGACSSNVPCPLLIAAHGFDIFLRSENYSSDLSSELSLFTTFRAPEDRDWNSLFPEVAAGLAQAMPQITSLELNIPIVLPSLLALLRRASRLNTLVNMPPKMWKTLLPHLQTLLASGEITFPFLDCIVFTDDRSMWGESFQNFLSFLRWRLQMGSPIRMVYFLRCMILEDVVKELMALGVNVDGDSEGVRWQNF</sequence>
<evidence type="ECO:0008006" key="3">
    <source>
        <dbReference type="Google" id="ProtNLM"/>
    </source>
</evidence>
<dbReference type="Proteomes" id="UP000027222">
    <property type="component" value="Unassembled WGS sequence"/>
</dbReference>
<dbReference type="STRING" id="685588.A0A067TG37"/>
<protein>
    <recommendedName>
        <fullName evidence="3">F-box domain-containing protein</fullName>
    </recommendedName>
</protein>
<accession>A0A067TG37</accession>
<dbReference type="OrthoDB" id="3046437at2759"/>
<name>A0A067TG37_GALM3</name>
<dbReference type="AlphaFoldDB" id="A0A067TG37"/>
<organism evidence="1 2">
    <name type="scientific">Galerina marginata (strain CBS 339.88)</name>
    <dbReference type="NCBI Taxonomy" id="685588"/>
    <lineage>
        <taxon>Eukaryota</taxon>
        <taxon>Fungi</taxon>
        <taxon>Dikarya</taxon>
        <taxon>Basidiomycota</taxon>
        <taxon>Agaricomycotina</taxon>
        <taxon>Agaricomycetes</taxon>
        <taxon>Agaricomycetidae</taxon>
        <taxon>Agaricales</taxon>
        <taxon>Agaricineae</taxon>
        <taxon>Strophariaceae</taxon>
        <taxon>Galerina</taxon>
    </lineage>
</organism>
<evidence type="ECO:0000313" key="1">
    <source>
        <dbReference type="EMBL" id="KDR77918.1"/>
    </source>
</evidence>
<proteinExistence type="predicted"/>
<gene>
    <name evidence="1" type="ORF">GALMADRAFT_64760</name>
</gene>
<reference evidence="2" key="1">
    <citation type="journal article" date="2014" name="Proc. Natl. Acad. Sci. U.S.A.">
        <title>Extensive sampling of basidiomycete genomes demonstrates inadequacy of the white-rot/brown-rot paradigm for wood decay fungi.</title>
        <authorList>
            <person name="Riley R."/>
            <person name="Salamov A.A."/>
            <person name="Brown D.W."/>
            <person name="Nagy L.G."/>
            <person name="Floudas D."/>
            <person name="Held B.W."/>
            <person name="Levasseur A."/>
            <person name="Lombard V."/>
            <person name="Morin E."/>
            <person name="Otillar R."/>
            <person name="Lindquist E.A."/>
            <person name="Sun H."/>
            <person name="LaButti K.M."/>
            <person name="Schmutz J."/>
            <person name="Jabbour D."/>
            <person name="Luo H."/>
            <person name="Baker S.E."/>
            <person name="Pisabarro A.G."/>
            <person name="Walton J.D."/>
            <person name="Blanchette R.A."/>
            <person name="Henrissat B."/>
            <person name="Martin F."/>
            <person name="Cullen D."/>
            <person name="Hibbett D.S."/>
            <person name="Grigoriev I.V."/>
        </authorList>
    </citation>
    <scope>NUCLEOTIDE SEQUENCE [LARGE SCALE GENOMIC DNA]</scope>
    <source>
        <strain evidence="2">CBS 339.88</strain>
    </source>
</reference>
<keyword evidence="2" id="KW-1185">Reference proteome</keyword>
<evidence type="ECO:0000313" key="2">
    <source>
        <dbReference type="Proteomes" id="UP000027222"/>
    </source>
</evidence>
<dbReference type="HOGENOM" id="CLU_024199_2_4_1"/>
<dbReference type="EMBL" id="KL142375">
    <property type="protein sequence ID" value="KDR77918.1"/>
    <property type="molecule type" value="Genomic_DNA"/>
</dbReference>